<evidence type="ECO:0000313" key="5">
    <source>
        <dbReference type="Proteomes" id="UP000076512"/>
    </source>
</evidence>
<dbReference type="Pfam" id="PF02470">
    <property type="entry name" value="MlaD"/>
    <property type="match status" value="1"/>
</dbReference>
<sequence length="372" mass="38862">MSGRRRAATTLTATLAAVLVSTAGCAVTVDTLPMPKPGIGGPGYPLHAVFRDALNLPDHAHVTIGGTEIGTVTRITTTDFLADVEMRIRDDIRLPRGTTAELRQATPLGDVFVAVTLPSNQEAGQPLRPGDTIDVGHTATAASVEQLMMSVSMLVNGGGLNQAAQLTTQLNSMFAGRAPELAHLITEMTDVITALNDRTGDIDSTLSGLNALSGELARRKTELGAAADTFPQLLGLTQENNQRIVDLLHKVSLTMAALGDFTDTTGPQFLHLFDSIEQLMSGFTRMGDNLGGTLDGIHRVYPGMMASLKGPALAVAATLSYLDIGALTDPHGSRPPEPGDVPAFVGSLAQVLAKVFGRLVSPPQPPPPGGGR</sequence>
<dbReference type="Proteomes" id="UP000076512">
    <property type="component" value="Unassembled WGS sequence"/>
</dbReference>
<dbReference type="InterPro" id="IPR005693">
    <property type="entry name" value="Mce"/>
</dbReference>
<evidence type="ECO:0000313" key="4">
    <source>
        <dbReference type="EMBL" id="KZM69977.1"/>
    </source>
</evidence>
<reference evidence="4 5" key="1">
    <citation type="submission" date="2016-04" db="EMBL/GenBank/DDBJ databases">
        <authorList>
            <person name="Evans L.H."/>
            <person name="Alamgir A."/>
            <person name="Owens N."/>
            <person name="Weber N.D."/>
            <person name="Virtaneva K."/>
            <person name="Barbian K."/>
            <person name="Babar A."/>
            <person name="Rosenke K."/>
        </authorList>
    </citation>
    <scope>NUCLEOTIDE SEQUENCE [LARGE SCALE GENOMIC DNA]</scope>
    <source>
        <strain evidence="4 5">IFM 0406</strain>
    </source>
</reference>
<dbReference type="PANTHER" id="PTHR33371">
    <property type="entry name" value="INTERMEMBRANE PHOSPHOLIPID TRANSPORT SYSTEM BINDING PROTEIN MLAD-RELATED"/>
    <property type="match status" value="1"/>
</dbReference>
<evidence type="ECO:0000259" key="2">
    <source>
        <dbReference type="Pfam" id="PF02470"/>
    </source>
</evidence>
<dbReference type="Pfam" id="PF11887">
    <property type="entry name" value="Mce4_CUP1"/>
    <property type="match status" value="1"/>
</dbReference>
<proteinExistence type="predicted"/>
<dbReference type="OrthoDB" id="4368973at2"/>
<accession>A0A164J2F5</accession>
<dbReference type="NCBIfam" id="TIGR00996">
    <property type="entry name" value="Mtu_fam_mce"/>
    <property type="match status" value="1"/>
</dbReference>
<organism evidence="4 5">
    <name type="scientific">Nocardia terpenica</name>
    <dbReference type="NCBI Taxonomy" id="455432"/>
    <lineage>
        <taxon>Bacteria</taxon>
        <taxon>Bacillati</taxon>
        <taxon>Actinomycetota</taxon>
        <taxon>Actinomycetes</taxon>
        <taxon>Mycobacteriales</taxon>
        <taxon>Nocardiaceae</taxon>
        <taxon>Nocardia</taxon>
    </lineage>
</organism>
<keyword evidence="1" id="KW-0732">Signal</keyword>
<dbReference type="InterPro" id="IPR052336">
    <property type="entry name" value="MlaD_Phospholipid_Transporter"/>
</dbReference>
<dbReference type="PROSITE" id="PS51257">
    <property type="entry name" value="PROKAR_LIPOPROTEIN"/>
    <property type="match status" value="1"/>
</dbReference>
<feature type="domain" description="Mce/MlaD" evidence="2">
    <location>
        <begin position="42"/>
        <end position="116"/>
    </location>
</feature>
<comment type="caution">
    <text evidence="4">The sequence shown here is derived from an EMBL/GenBank/DDBJ whole genome shotgun (WGS) entry which is preliminary data.</text>
</comment>
<dbReference type="InterPro" id="IPR003399">
    <property type="entry name" value="Mce/MlaD"/>
</dbReference>
<gene>
    <name evidence="4" type="ORF">AWN90_05100</name>
</gene>
<dbReference type="AlphaFoldDB" id="A0A164J2F5"/>
<protein>
    <submittedName>
        <fullName evidence="4">Mammalian cell entry protein</fullName>
    </submittedName>
</protein>
<dbReference type="RefSeq" id="WP_067578138.1">
    <property type="nucleotide sequence ID" value="NZ_JABMCZ010000003.1"/>
</dbReference>
<dbReference type="EMBL" id="LWGR01000016">
    <property type="protein sequence ID" value="KZM69977.1"/>
    <property type="molecule type" value="Genomic_DNA"/>
</dbReference>
<dbReference type="STRING" id="455432.AWN90_05100"/>
<feature type="domain" description="Mammalian cell entry C-terminal" evidence="3">
    <location>
        <begin position="124"/>
        <end position="306"/>
    </location>
</feature>
<feature type="chain" id="PRO_5007850909" evidence="1">
    <location>
        <begin position="27"/>
        <end position="372"/>
    </location>
</feature>
<evidence type="ECO:0000256" key="1">
    <source>
        <dbReference type="SAM" id="SignalP"/>
    </source>
</evidence>
<name>A0A164J2F5_9NOCA</name>
<keyword evidence="5" id="KW-1185">Reference proteome</keyword>
<dbReference type="InterPro" id="IPR024516">
    <property type="entry name" value="Mce_C"/>
</dbReference>
<evidence type="ECO:0000259" key="3">
    <source>
        <dbReference type="Pfam" id="PF11887"/>
    </source>
</evidence>
<feature type="signal peptide" evidence="1">
    <location>
        <begin position="1"/>
        <end position="26"/>
    </location>
</feature>
<dbReference type="PANTHER" id="PTHR33371:SF15">
    <property type="entry name" value="LIPOPROTEIN LPRN"/>
    <property type="match status" value="1"/>
</dbReference>
<dbReference type="GO" id="GO:0005576">
    <property type="term" value="C:extracellular region"/>
    <property type="evidence" value="ECO:0007669"/>
    <property type="project" value="TreeGrafter"/>
</dbReference>